<evidence type="ECO:0000313" key="4">
    <source>
        <dbReference type="Proteomes" id="UP000298493"/>
    </source>
</evidence>
<protein>
    <submittedName>
        <fullName evidence="3">Metal resistance protein</fullName>
    </submittedName>
</protein>
<dbReference type="InterPro" id="IPR053006">
    <property type="entry name" value="Meiosis_regulatory"/>
</dbReference>
<organism evidence="3 4">
    <name type="scientific">Venturia nashicola</name>
    <dbReference type="NCBI Taxonomy" id="86259"/>
    <lineage>
        <taxon>Eukaryota</taxon>
        <taxon>Fungi</taxon>
        <taxon>Dikarya</taxon>
        <taxon>Ascomycota</taxon>
        <taxon>Pezizomycotina</taxon>
        <taxon>Dothideomycetes</taxon>
        <taxon>Pleosporomycetidae</taxon>
        <taxon>Venturiales</taxon>
        <taxon>Venturiaceae</taxon>
        <taxon>Venturia</taxon>
    </lineage>
</organism>
<evidence type="ECO:0000313" key="3">
    <source>
        <dbReference type="EMBL" id="TID19540.1"/>
    </source>
</evidence>
<feature type="compositionally biased region" description="Basic and acidic residues" evidence="1">
    <location>
        <begin position="139"/>
        <end position="149"/>
    </location>
</feature>
<evidence type="ECO:0000259" key="2">
    <source>
        <dbReference type="SMART" id="SM00974"/>
    </source>
</evidence>
<dbReference type="EMBL" id="SNSC02000012">
    <property type="protein sequence ID" value="TID19540.1"/>
    <property type="molecule type" value="Genomic_DNA"/>
</dbReference>
<dbReference type="Proteomes" id="UP000298493">
    <property type="component" value="Unassembled WGS sequence"/>
</dbReference>
<feature type="compositionally biased region" description="Polar residues" evidence="1">
    <location>
        <begin position="250"/>
        <end position="266"/>
    </location>
</feature>
<dbReference type="Pfam" id="PF10544">
    <property type="entry name" value="T5orf172"/>
    <property type="match status" value="1"/>
</dbReference>
<proteinExistence type="predicted"/>
<dbReference type="InterPro" id="IPR018306">
    <property type="entry name" value="Phage_T5_Orf172_DNA-bd"/>
</dbReference>
<evidence type="ECO:0000256" key="1">
    <source>
        <dbReference type="SAM" id="MobiDB-lite"/>
    </source>
</evidence>
<comment type="caution">
    <text evidence="3">The sequence shown here is derived from an EMBL/GenBank/DDBJ whole genome shotgun (WGS) entry which is preliminary data.</text>
</comment>
<feature type="compositionally biased region" description="Basic residues" evidence="1">
    <location>
        <begin position="150"/>
        <end position="159"/>
    </location>
</feature>
<accession>A0A4Z1NTX3</accession>
<feature type="domain" description="Bacteriophage T5 Orf172 DNA-binding" evidence="2">
    <location>
        <begin position="471"/>
        <end position="572"/>
    </location>
</feature>
<reference evidence="3 4" key="1">
    <citation type="submission" date="2019-04" db="EMBL/GenBank/DDBJ databases">
        <title>High contiguity whole genome sequence and gene annotation resource for two Venturia nashicola isolates.</title>
        <authorList>
            <person name="Prokchorchik M."/>
            <person name="Won K."/>
            <person name="Lee Y."/>
            <person name="Choi E.D."/>
            <person name="Segonzac C."/>
            <person name="Sohn K.H."/>
        </authorList>
    </citation>
    <scope>NUCLEOTIDE SEQUENCE [LARGE SCALE GENOMIC DNA]</scope>
    <source>
        <strain evidence="3 4">PRI2</strain>
    </source>
</reference>
<feature type="compositionally biased region" description="Polar residues" evidence="1">
    <location>
        <begin position="304"/>
        <end position="326"/>
    </location>
</feature>
<feature type="compositionally biased region" description="Basic and acidic residues" evidence="1">
    <location>
        <begin position="206"/>
        <end position="249"/>
    </location>
</feature>
<dbReference type="PANTHER" id="PTHR28094">
    <property type="entry name" value="MEIOTICALLY UP-REGULATED GENE 113 PROTEIN"/>
    <property type="match status" value="1"/>
</dbReference>
<feature type="region of interest" description="Disordered" evidence="1">
    <location>
        <begin position="106"/>
        <end position="186"/>
    </location>
</feature>
<dbReference type="PANTHER" id="PTHR28094:SF2">
    <property type="entry name" value="BACTERIOPHAGE T5 ORF172 DNA-BINDING DOMAIN-CONTAINING PROTEIN"/>
    <property type="match status" value="1"/>
</dbReference>
<dbReference type="STRING" id="86259.A0A4Z1NTX3"/>
<sequence>MSSPIAKTPESYLVGLRRKDSKNALTTCRGVTDRGRACRRSLASPKNSSRYDGAVVITDNDEDPAMFFCHQHKAQAEHLHADEGSVVSIQGRHSLEEVFRNLGLEDVDEEAEASPSPPLRSSRNDAGIPEPSQTVAHDYATDSRPERTTPRRKRSHDNRRKTEAELASASKSRPSRGRPIEESRPAKNRNFFSSLIMSCFSDEPVTNKERLDAPRPIRVDSRRPEMEHTPRPRPSDEYVYERPKIDHRSSNPAVTLAGQQILSETPSPRIRRRDSDRRHDSGVGPSEQTRKHRRRPSGAHHRSSQNNNLKPSSTSPDFQVYNDNTPSKPPRQPYLNTSFSHSESPPALTDHRPSILHSKSTPDPQQLGRMPGEWPPPLPRQASDFMRICYAKLLTAMSEPPSKTDAPGYIYIFWQTEIQQTDDETSAVASIISAPASQGLKRQETILQRRFFDTSVNAHLGLAEVEAKIDSPKTLFLKIGRATNVHQRLTQWKKQCEYDISLLRSYPYEKRRGEQRRVPNVVKVERLIHLHLEMLGMRVKKSCRCGTEHKEWFEVGASAGSVREVDGIVRGWVQWSVERFEG</sequence>
<feature type="compositionally biased region" description="Polar residues" evidence="1">
    <location>
        <begin position="334"/>
        <end position="343"/>
    </location>
</feature>
<dbReference type="SMART" id="SM00974">
    <property type="entry name" value="T5orf172"/>
    <property type="match status" value="1"/>
</dbReference>
<dbReference type="AlphaFoldDB" id="A0A4Z1NTX3"/>
<gene>
    <name evidence="3" type="ORF">E6O75_ATG06878</name>
</gene>
<feature type="compositionally biased region" description="Basic residues" evidence="1">
    <location>
        <begin position="290"/>
        <end position="303"/>
    </location>
</feature>
<name>A0A4Z1NTX3_9PEZI</name>
<keyword evidence="4" id="KW-1185">Reference proteome</keyword>
<feature type="region of interest" description="Disordered" evidence="1">
    <location>
        <begin position="206"/>
        <end position="376"/>
    </location>
</feature>